<gene>
    <name evidence="3" type="ORF">D8674_032429</name>
</gene>
<feature type="region of interest" description="Disordered" evidence="2">
    <location>
        <begin position="197"/>
        <end position="225"/>
    </location>
</feature>
<name>A0A5N5F1I8_9ROSA</name>
<evidence type="ECO:0000313" key="4">
    <source>
        <dbReference type="Proteomes" id="UP000327157"/>
    </source>
</evidence>
<evidence type="ECO:0000256" key="2">
    <source>
        <dbReference type="SAM" id="MobiDB-lite"/>
    </source>
</evidence>
<protein>
    <submittedName>
        <fullName evidence="3">S ribonuclease</fullName>
    </submittedName>
</protein>
<dbReference type="EMBL" id="SMOL01000781">
    <property type="protein sequence ID" value="KAB2596979.1"/>
    <property type="molecule type" value="Genomic_DNA"/>
</dbReference>
<keyword evidence="1" id="KW-0175">Coiled coil</keyword>
<accession>A0A5N5F1I8</accession>
<reference evidence="3 4" key="3">
    <citation type="submission" date="2019-11" db="EMBL/GenBank/DDBJ databases">
        <title>A de novo genome assembly of a pear dwarfing rootstock.</title>
        <authorList>
            <person name="Wang F."/>
            <person name="Wang J."/>
            <person name="Li S."/>
            <person name="Zhang Y."/>
            <person name="Fang M."/>
            <person name="Ma L."/>
            <person name="Zhao Y."/>
            <person name="Jiang S."/>
        </authorList>
    </citation>
    <scope>NUCLEOTIDE SEQUENCE [LARGE SCALE GENOMIC DNA]</scope>
    <source>
        <strain evidence="3">S2</strain>
        <tissue evidence="3">Leaf</tissue>
    </source>
</reference>
<dbReference type="AlphaFoldDB" id="A0A5N5F1I8"/>
<reference evidence="3 4" key="1">
    <citation type="submission" date="2019-09" db="EMBL/GenBank/DDBJ databases">
        <authorList>
            <person name="Ou C."/>
        </authorList>
    </citation>
    <scope>NUCLEOTIDE SEQUENCE [LARGE SCALE GENOMIC DNA]</scope>
    <source>
        <strain evidence="3">S2</strain>
        <tissue evidence="3">Leaf</tissue>
    </source>
</reference>
<dbReference type="Proteomes" id="UP000327157">
    <property type="component" value="Chromosome 7"/>
</dbReference>
<keyword evidence="4" id="KW-1185">Reference proteome</keyword>
<evidence type="ECO:0000256" key="1">
    <source>
        <dbReference type="SAM" id="Coils"/>
    </source>
</evidence>
<organism evidence="3 4">
    <name type="scientific">Pyrus ussuriensis x Pyrus communis</name>
    <dbReference type="NCBI Taxonomy" id="2448454"/>
    <lineage>
        <taxon>Eukaryota</taxon>
        <taxon>Viridiplantae</taxon>
        <taxon>Streptophyta</taxon>
        <taxon>Embryophyta</taxon>
        <taxon>Tracheophyta</taxon>
        <taxon>Spermatophyta</taxon>
        <taxon>Magnoliopsida</taxon>
        <taxon>eudicotyledons</taxon>
        <taxon>Gunneridae</taxon>
        <taxon>Pentapetalae</taxon>
        <taxon>rosids</taxon>
        <taxon>fabids</taxon>
        <taxon>Rosales</taxon>
        <taxon>Rosaceae</taxon>
        <taxon>Amygdaloideae</taxon>
        <taxon>Maleae</taxon>
        <taxon>Pyrus</taxon>
    </lineage>
</organism>
<reference evidence="4" key="2">
    <citation type="submission" date="2019-10" db="EMBL/GenBank/DDBJ databases">
        <title>A de novo genome assembly of a pear dwarfing rootstock.</title>
        <authorList>
            <person name="Wang F."/>
            <person name="Wang J."/>
            <person name="Li S."/>
            <person name="Zhang Y."/>
            <person name="Fang M."/>
            <person name="Ma L."/>
            <person name="Zhao Y."/>
            <person name="Jiang S."/>
        </authorList>
    </citation>
    <scope>NUCLEOTIDE SEQUENCE [LARGE SCALE GENOMIC DNA]</scope>
</reference>
<evidence type="ECO:0000313" key="3">
    <source>
        <dbReference type="EMBL" id="KAB2596979.1"/>
    </source>
</evidence>
<feature type="coiled-coil region" evidence="1">
    <location>
        <begin position="522"/>
        <end position="549"/>
    </location>
</feature>
<proteinExistence type="predicted"/>
<dbReference type="OrthoDB" id="10625233at2759"/>
<comment type="caution">
    <text evidence="3">The sequence shown here is derived from an EMBL/GenBank/DDBJ whole genome shotgun (WGS) entry which is preliminary data.</text>
</comment>
<sequence>MSSSDRKSDEYLPPLFHQGGSSDKVGYFKVAHVKINSDELFQDFLEAYKHVIPSGVRVKWVKDDNGHEPCAEGASAKNRAIKFHPYYFVLRFTFPMPHFFQEVICSMKCAPAQCFPNAVRAMVGFSNLSSKCDNLWPRDSLEVTLLLSCVCRLPLSVLLSPLRREKGGLPPREEIKQINDEALARPIVAAELAVNGGGKKRSCSPAYEPSVEKKPRTSSTTLGSSSAAEKLVIDLTSPKGVKMTVEPELMKPTAPKKYPSGAKSGSASERLAAMKNGKVDFAAKVASGPAPPSALTYSSTEKGKPAHMGSCERSTKFEAEEFPEVCTLLKADLLKDVDACAKFVDSVGKVIICLDSFANHHAYSMRSSLIATMHKTLILAAKSMRVDQDTVKCAKEVEVALVAQLRSAIEKIKKFEYELTILKASDVFAPTSLQLEIVRKEAVHLNTRLGATQAMLEAVEKEISCVSPVVEDLERVNSELRSACFTKDEELIFMHAEVSHLKEIASKLESKEVDWQGALSVNVNLKNELDKLQGAHTGLVEENAQLKIEKVGHKVALTSCQADFYKLGYVNHLQGRPSDYEFSENDFETFSISPVHLLDFLFEAALGGAVQLGATEDKLMEALATWNGTITESVAVEEPLVAQTTKKTGDWLSCFSEAVDPMSSLRF</sequence>